<dbReference type="SUPFAM" id="SSF47090">
    <property type="entry name" value="PGBD-like"/>
    <property type="match status" value="1"/>
</dbReference>
<evidence type="ECO:0000259" key="1">
    <source>
        <dbReference type="Pfam" id="PF01471"/>
    </source>
</evidence>
<evidence type="ECO:0000313" key="2">
    <source>
        <dbReference type="EMBL" id="PZG02789.1"/>
    </source>
</evidence>
<keyword evidence="3" id="KW-1185">Reference proteome</keyword>
<dbReference type="AlphaFoldDB" id="A0A2W2DFV6"/>
<dbReference type="Gene3D" id="1.10.101.10">
    <property type="entry name" value="PGBD-like superfamily/PGBD"/>
    <property type="match status" value="1"/>
</dbReference>
<dbReference type="InterPro" id="IPR036365">
    <property type="entry name" value="PGBD-like_sf"/>
</dbReference>
<organism evidence="2 3">
    <name type="scientific">Micromonospora deserti</name>
    <dbReference type="NCBI Taxonomy" id="2070366"/>
    <lineage>
        <taxon>Bacteria</taxon>
        <taxon>Bacillati</taxon>
        <taxon>Actinomycetota</taxon>
        <taxon>Actinomycetes</taxon>
        <taxon>Micromonosporales</taxon>
        <taxon>Micromonosporaceae</taxon>
        <taxon>Micromonospora</taxon>
    </lineage>
</organism>
<dbReference type="EMBL" id="POUB01000004">
    <property type="protein sequence ID" value="PZG02789.1"/>
    <property type="molecule type" value="Genomic_DNA"/>
</dbReference>
<proteinExistence type="predicted"/>
<reference evidence="2 3" key="1">
    <citation type="submission" date="2018-01" db="EMBL/GenBank/DDBJ databases">
        <title>Draft genome sequence of Salinispora sp. 13K206.</title>
        <authorList>
            <person name="Sahin N."/>
            <person name="Saygin H."/>
            <person name="Ay H."/>
        </authorList>
    </citation>
    <scope>NUCLEOTIDE SEQUENCE [LARGE SCALE GENOMIC DNA]</scope>
    <source>
        <strain evidence="2 3">13K206</strain>
    </source>
</reference>
<protein>
    <submittedName>
        <fullName evidence="2">Peptidoglycan-binding protein</fullName>
    </submittedName>
</protein>
<dbReference type="InterPro" id="IPR002477">
    <property type="entry name" value="Peptidoglycan-bd-like"/>
</dbReference>
<gene>
    <name evidence="2" type="ORF">C1I99_01215</name>
</gene>
<dbReference type="Proteomes" id="UP000248749">
    <property type="component" value="Unassembled WGS sequence"/>
</dbReference>
<comment type="caution">
    <text evidence="2">The sequence shown here is derived from an EMBL/GenBank/DDBJ whole genome shotgun (WGS) entry which is preliminary data.</text>
</comment>
<accession>A0A2W2DFV6</accession>
<dbReference type="Pfam" id="PF01471">
    <property type="entry name" value="PG_binding_1"/>
    <property type="match status" value="1"/>
</dbReference>
<dbReference type="InterPro" id="IPR036366">
    <property type="entry name" value="PGBDSf"/>
</dbReference>
<name>A0A2W2DFV6_9ACTN</name>
<evidence type="ECO:0000313" key="3">
    <source>
        <dbReference type="Proteomes" id="UP000248749"/>
    </source>
</evidence>
<feature type="domain" description="Peptidoglycan binding-like" evidence="1">
    <location>
        <begin position="131"/>
        <end position="182"/>
    </location>
</feature>
<dbReference type="OrthoDB" id="3268648at2"/>
<dbReference type="Gene3D" id="2.40.420.20">
    <property type="match status" value="1"/>
</dbReference>
<sequence>MSEGTVGARRRRRRIRVLAMAGVVLVTVGGGTAAALGFGGGTTEKPASSTMPPGTAKVTRMTLTETADVDGTLGYGAVTSVNGQGSGRVTWLPTPGSTVERGKTVYKVDEKPVVLLYGSVPMYRTLASGVTGSDVKQFEQNLAALGYRGFTVDDTYSSATAAAVKDWQEDLGLTQTGAVTPEAVVYAPGAIRVAERKAEIGAPAGGPVLTYTGTTRQVSVDLELSKRGLAKTGAKVTVKLPDESTVAGAVASVGRVAETQTGSSGGSTTTTVEVIVSIADQKKLGSLDESPVKVTFVASQHKDVLTVPILALLALAEGGYGVQVVEGSTTQIVAVETGMFAGGRVEVSGDGITTDTVVGVPK</sequence>